<keyword evidence="5" id="KW-1185">Reference proteome</keyword>
<name>A0A9W6M5C9_9MICO</name>
<dbReference type="InterPro" id="IPR009057">
    <property type="entry name" value="Homeodomain-like_sf"/>
</dbReference>
<dbReference type="RefSeq" id="WP_204962876.1">
    <property type="nucleotide sequence ID" value="NZ_BAAAUR010000008.1"/>
</dbReference>
<gene>
    <name evidence="4" type="ORF">GCM10017591_04290</name>
</gene>
<evidence type="ECO:0000256" key="2">
    <source>
        <dbReference type="PROSITE-ProRule" id="PRU00335"/>
    </source>
</evidence>
<comment type="caution">
    <text evidence="4">The sequence shown here is derived from an EMBL/GenBank/DDBJ whole genome shotgun (WGS) entry which is preliminary data.</text>
</comment>
<organism evidence="4 5">
    <name type="scientific">Microbacterium dextranolyticum</name>
    <dbReference type="NCBI Taxonomy" id="36806"/>
    <lineage>
        <taxon>Bacteria</taxon>
        <taxon>Bacillati</taxon>
        <taxon>Actinomycetota</taxon>
        <taxon>Actinomycetes</taxon>
        <taxon>Micrococcales</taxon>
        <taxon>Microbacteriaceae</taxon>
        <taxon>Microbacterium</taxon>
    </lineage>
</organism>
<feature type="DNA-binding region" description="H-T-H motif" evidence="2">
    <location>
        <begin position="41"/>
        <end position="60"/>
    </location>
</feature>
<dbReference type="GO" id="GO:0000976">
    <property type="term" value="F:transcription cis-regulatory region binding"/>
    <property type="evidence" value="ECO:0007669"/>
    <property type="project" value="TreeGrafter"/>
</dbReference>
<proteinExistence type="predicted"/>
<dbReference type="SUPFAM" id="SSF46689">
    <property type="entry name" value="Homeodomain-like"/>
    <property type="match status" value="1"/>
</dbReference>
<evidence type="ECO:0000313" key="4">
    <source>
        <dbReference type="EMBL" id="GLJ94368.1"/>
    </source>
</evidence>
<dbReference type="PRINTS" id="PR00455">
    <property type="entry name" value="HTHTETR"/>
</dbReference>
<evidence type="ECO:0000259" key="3">
    <source>
        <dbReference type="PROSITE" id="PS50977"/>
    </source>
</evidence>
<evidence type="ECO:0000313" key="5">
    <source>
        <dbReference type="Proteomes" id="UP001142291"/>
    </source>
</evidence>
<dbReference type="InterPro" id="IPR001647">
    <property type="entry name" value="HTH_TetR"/>
</dbReference>
<dbReference type="Proteomes" id="UP001142291">
    <property type="component" value="Unassembled WGS sequence"/>
</dbReference>
<dbReference type="InterPro" id="IPR050109">
    <property type="entry name" value="HTH-type_TetR-like_transc_reg"/>
</dbReference>
<feature type="domain" description="HTH tetR-type" evidence="3">
    <location>
        <begin position="18"/>
        <end position="78"/>
    </location>
</feature>
<dbReference type="PANTHER" id="PTHR30055">
    <property type="entry name" value="HTH-TYPE TRANSCRIPTIONAL REGULATOR RUTR"/>
    <property type="match status" value="1"/>
</dbReference>
<accession>A0A9W6M5C9</accession>
<dbReference type="PROSITE" id="PS50977">
    <property type="entry name" value="HTH_TETR_2"/>
    <property type="match status" value="1"/>
</dbReference>
<dbReference type="Pfam" id="PF00440">
    <property type="entry name" value="TetR_N"/>
    <property type="match status" value="1"/>
</dbReference>
<dbReference type="PANTHER" id="PTHR30055:SF146">
    <property type="entry name" value="HTH-TYPE TRANSCRIPTIONAL DUAL REGULATOR CECR"/>
    <property type="match status" value="1"/>
</dbReference>
<dbReference type="Gene3D" id="1.10.357.10">
    <property type="entry name" value="Tetracycline Repressor, domain 2"/>
    <property type="match status" value="1"/>
</dbReference>
<dbReference type="AlphaFoldDB" id="A0A9W6M5C9"/>
<keyword evidence="1 2" id="KW-0238">DNA-binding</keyword>
<sequence>MSPIEATAPETARRMSSDERREQIIEAALAVFGARGYEGTTTDEVARRAGVSQPYVVRLFGSKESLFLSALQRAIDEMMDAFREALADEASGEPIARRVGDAYIGLLRVRGLHQTLSHAWLLGSHPVIGPAGRQGFARVWRMFRDEAGMSAEEARVFLAEGMLINVMIGMRIVDDYGSDSDITELFHSCFPTSLPEVLEVVPRGDEPW</sequence>
<reference evidence="4" key="2">
    <citation type="submission" date="2023-01" db="EMBL/GenBank/DDBJ databases">
        <authorList>
            <person name="Sun Q."/>
            <person name="Evtushenko L."/>
        </authorList>
    </citation>
    <scope>NUCLEOTIDE SEQUENCE</scope>
    <source>
        <strain evidence="4">VKM Ac-1940</strain>
    </source>
</reference>
<dbReference type="EMBL" id="BSER01000002">
    <property type="protein sequence ID" value="GLJ94368.1"/>
    <property type="molecule type" value="Genomic_DNA"/>
</dbReference>
<dbReference type="GO" id="GO:0003700">
    <property type="term" value="F:DNA-binding transcription factor activity"/>
    <property type="evidence" value="ECO:0007669"/>
    <property type="project" value="TreeGrafter"/>
</dbReference>
<evidence type="ECO:0000256" key="1">
    <source>
        <dbReference type="ARBA" id="ARBA00023125"/>
    </source>
</evidence>
<protein>
    <submittedName>
        <fullName evidence="4">TetR family transcriptional regulator</fullName>
    </submittedName>
</protein>
<reference evidence="4" key="1">
    <citation type="journal article" date="2014" name="Int. J. Syst. Evol. Microbiol.">
        <title>Complete genome sequence of Corynebacterium casei LMG S-19264T (=DSM 44701T), isolated from a smear-ripened cheese.</title>
        <authorList>
            <consortium name="US DOE Joint Genome Institute (JGI-PGF)"/>
            <person name="Walter F."/>
            <person name="Albersmeier A."/>
            <person name="Kalinowski J."/>
            <person name="Ruckert C."/>
        </authorList>
    </citation>
    <scope>NUCLEOTIDE SEQUENCE</scope>
    <source>
        <strain evidence="4">VKM Ac-1940</strain>
    </source>
</reference>